<dbReference type="Gene3D" id="1.10.287.110">
    <property type="entry name" value="DnaJ domain"/>
    <property type="match status" value="1"/>
</dbReference>
<dbReference type="AlphaFoldDB" id="A0AAE0H249"/>
<organism evidence="3 4">
    <name type="scientific">Cymbomonas tetramitiformis</name>
    <dbReference type="NCBI Taxonomy" id="36881"/>
    <lineage>
        <taxon>Eukaryota</taxon>
        <taxon>Viridiplantae</taxon>
        <taxon>Chlorophyta</taxon>
        <taxon>Pyramimonadophyceae</taxon>
        <taxon>Pyramimonadales</taxon>
        <taxon>Pyramimonadaceae</taxon>
        <taxon>Cymbomonas</taxon>
    </lineage>
</organism>
<sequence>MSDHLWFAGALASLAALQICSIQSSSVLPGQFLLQLVLIPAIHLGIADARGESASTLLLFGELATTLFLLFCVLPDCFVDTYPLSVDNDTLATRLPVRASISAFISAHWARGVQNRLDLAFLLTYLSLKRPPVKFQIAYGDVSSSGYVNELQQYGHSTKVKADFLLLNSKRRLTGLSDKTYSIVAEYPRDVPGLASYPFAKPSRLKITLCGALQDGSGKQFMRSLSSVRPFILKVSPCRDDVTEKDVLSMTGGIHVLLYALLYGSHALISGYQVTTESQGRGAPGEYEGGDYSSRNYAFHSDYGFGFDGGESGYHEEEEEGDEHEEKRWKAQGILGLTDPIHPSVLKAAYKSLAKKWHPDRFQIEEERAVATNKFQDLQWAYEVLSMKNEAGS</sequence>
<comment type="caution">
    <text evidence="3">The sequence shown here is derived from an EMBL/GenBank/DDBJ whole genome shotgun (WGS) entry which is preliminary data.</text>
</comment>
<name>A0AAE0H249_9CHLO</name>
<evidence type="ECO:0000256" key="1">
    <source>
        <dbReference type="SAM" id="SignalP"/>
    </source>
</evidence>
<dbReference type="InterPro" id="IPR001623">
    <property type="entry name" value="DnaJ_domain"/>
</dbReference>
<keyword evidence="1" id="KW-0732">Signal</keyword>
<gene>
    <name evidence="3" type="ORF">CYMTET_3930</name>
</gene>
<dbReference type="CDD" id="cd06257">
    <property type="entry name" value="DnaJ"/>
    <property type="match status" value="1"/>
</dbReference>
<evidence type="ECO:0000313" key="3">
    <source>
        <dbReference type="EMBL" id="KAK3288594.1"/>
    </source>
</evidence>
<feature type="signal peptide" evidence="1">
    <location>
        <begin position="1"/>
        <end position="16"/>
    </location>
</feature>
<dbReference type="EMBL" id="LGRX02000431">
    <property type="protein sequence ID" value="KAK3288594.1"/>
    <property type="molecule type" value="Genomic_DNA"/>
</dbReference>
<dbReference type="PROSITE" id="PS50076">
    <property type="entry name" value="DNAJ_2"/>
    <property type="match status" value="1"/>
</dbReference>
<dbReference type="Pfam" id="PF00226">
    <property type="entry name" value="DnaJ"/>
    <property type="match status" value="1"/>
</dbReference>
<dbReference type="InterPro" id="IPR036869">
    <property type="entry name" value="J_dom_sf"/>
</dbReference>
<feature type="chain" id="PRO_5041929950" description="J domain-containing protein" evidence="1">
    <location>
        <begin position="17"/>
        <end position="393"/>
    </location>
</feature>
<dbReference type="PANTHER" id="PTHR44743:SF7">
    <property type="entry name" value="CHAPERONE DNAJ-DOMAIN SUPERFAMILY PROTEIN"/>
    <property type="match status" value="1"/>
</dbReference>
<evidence type="ECO:0000313" key="4">
    <source>
        <dbReference type="Proteomes" id="UP001190700"/>
    </source>
</evidence>
<dbReference type="PRINTS" id="PR00625">
    <property type="entry name" value="JDOMAIN"/>
</dbReference>
<keyword evidence="4" id="KW-1185">Reference proteome</keyword>
<dbReference type="Proteomes" id="UP001190700">
    <property type="component" value="Unassembled WGS sequence"/>
</dbReference>
<dbReference type="PANTHER" id="PTHR44743">
    <property type="entry name" value="PUTATIVE, EXPRESSED-RELATED"/>
    <property type="match status" value="1"/>
</dbReference>
<dbReference type="SUPFAM" id="SSF46565">
    <property type="entry name" value="Chaperone J-domain"/>
    <property type="match status" value="1"/>
</dbReference>
<feature type="domain" description="J" evidence="2">
    <location>
        <begin position="330"/>
        <end position="390"/>
    </location>
</feature>
<accession>A0AAE0H249</accession>
<dbReference type="SMART" id="SM00271">
    <property type="entry name" value="DnaJ"/>
    <property type="match status" value="1"/>
</dbReference>
<evidence type="ECO:0000259" key="2">
    <source>
        <dbReference type="PROSITE" id="PS50076"/>
    </source>
</evidence>
<proteinExistence type="predicted"/>
<protein>
    <recommendedName>
        <fullName evidence="2">J domain-containing protein</fullName>
    </recommendedName>
</protein>
<reference evidence="3 4" key="1">
    <citation type="journal article" date="2015" name="Genome Biol. Evol.">
        <title>Comparative Genomics of a Bacterivorous Green Alga Reveals Evolutionary Causalities and Consequences of Phago-Mixotrophic Mode of Nutrition.</title>
        <authorList>
            <person name="Burns J.A."/>
            <person name="Paasch A."/>
            <person name="Narechania A."/>
            <person name="Kim E."/>
        </authorList>
    </citation>
    <scope>NUCLEOTIDE SEQUENCE [LARGE SCALE GENOMIC DNA]</scope>
    <source>
        <strain evidence="3 4">PLY_AMNH</strain>
    </source>
</reference>